<evidence type="ECO:0000313" key="1">
    <source>
        <dbReference type="EMBL" id="KAG5632575.1"/>
    </source>
</evidence>
<comment type="caution">
    <text evidence="1">The sequence shown here is derived from an EMBL/GenBank/DDBJ whole genome shotgun (WGS) entry which is preliminary data.</text>
</comment>
<organism evidence="1 2">
    <name type="scientific">Solanum commersonii</name>
    <name type="common">Commerson's wild potato</name>
    <name type="synonym">Commerson's nightshade</name>
    <dbReference type="NCBI Taxonomy" id="4109"/>
    <lineage>
        <taxon>Eukaryota</taxon>
        <taxon>Viridiplantae</taxon>
        <taxon>Streptophyta</taxon>
        <taxon>Embryophyta</taxon>
        <taxon>Tracheophyta</taxon>
        <taxon>Spermatophyta</taxon>
        <taxon>Magnoliopsida</taxon>
        <taxon>eudicotyledons</taxon>
        <taxon>Gunneridae</taxon>
        <taxon>Pentapetalae</taxon>
        <taxon>asterids</taxon>
        <taxon>lamiids</taxon>
        <taxon>Solanales</taxon>
        <taxon>Solanaceae</taxon>
        <taxon>Solanoideae</taxon>
        <taxon>Solaneae</taxon>
        <taxon>Solanum</taxon>
    </lineage>
</organism>
<proteinExistence type="predicted"/>
<reference evidence="1 2" key="1">
    <citation type="submission" date="2020-09" db="EMBL/GenBank/DDBJ databases">
        <title>De no assembly of potato wild relative species, Solanum commersonii.</title>
        <authorList>
            <person name="Cho K."/>
        </authorList>
    </citation>
    <scope>NUCLEOTIDE SEQUENCE [LARGE SCALE GENOMIC DNA]</scope>
    <source>
        <strain evidence="1">LZ3.2</strain>
        <tissue evidence="1">Leaf</tissue>
    </source>
</reference>
<name>A0A9J6B828_SOLCO</name>
<protein>
    <submittedName>
        <fullName evidence="1">Uncharacterized protein</fullName>
    </submittedName>
</protein>
<dbReference type="EMBL" id="JACXVP010000001">
    <property type="protein sequence ID" value="KAG5632575.1"/>
    <property type="molecule type" value="Genomic_DNA"/>
</dbReference>
<keyword evidence="2" id="KW-1185">Reference proteome</keyword>
<sequence>ICDAADRSASLVEIADQLDDSPSDVVHRRLVPAFNVVMLWVIGRHGTARGISRRCTECSRSAHWNKRQSKTLQRLAKRTRVHDLLKTSNTLKFKALNKSNLWTHQHPQLKLLLFLKKTQVLTFKKGVSNSATQDSIMNAHNKTQFTYAKIKCALKNSSCDSLISTNLMLTILASNASSSSTIVFKYPHPKNDSIFTQWFHSLKLWNRIQRSHS</sequence>
<evidence type="ECO:0000313" key="2">
    <source>
        <dbReference type="Proteomes" id="UP000824120"/>
    </source>
</evidence>
<accession>A0A9J6B828</accession>
<dbReference type="Proteomes" id="UP000824120">
    <property type="component" value="Chromosome 1"/>
</dbReference>
<dbReference type="AlphaFoldDB" id="A0A9J6B828"/>
<gene>
    <name evidence="1" type="ORF">H5410_004292</name>
</gene>
<feature type="non-terminal residue" evidence="1">
    <location>
        <position position="213"/>
    </location>
</feature>